<dbReference type="Pfam" id="PF01261">
    <property type="entry name" value="AP_endonuc_2"/>
    <property type="match status" value="1"/>
</dbReference>
<evidence type="ECO:0000259" key="2">
    <source>
        <dbReference type="Pfam" id="PF01261"/>
    </source>
</evidence>
<dbReference type="InterPro" id="IPR006311">
    <property type="entry name" value="TAT_signal"/>
</dbReference>
<dbReference type="PATRIC" id="fig|692370.5.peg.825"/>
<dbReference type="RefSeq" id="WP_067676653.1">
    <property type="nucleotide sequence ID" value="NZ_CP016591.1"/>
</dbReference>
<keyword evidence="4" id="KW-1185">Reference proteome</keyword>
<organism evidence="3 4">
    <name type="scientific">Tsuneonella dongtanensis</name>
    <dbReference type="NCBI Taxonomy" id="692370"/>
    <lineage>
        <taxon>Bacteria</taxon>
        <taxon>Pseudomonadati</taxon>
        <taxon>Pseudomonadota</taxon>
        <taxon>Alphaproteobacteria</taxon>
        <taxon>Sphingomonadales</taxon>
        <taxon>Erythrobacteraceae</taxon>
        <taxon>Tsuneonella</taxon>
    </lineage>
</organism>
<dbReference type="PROSITE" id="PS51318">
    <property type="entry name" value="TAT"/>
    <property type="match status" value="1"/>
</dbReference>
<dbReference type="Gene3D" id="3.20.20.150">
    <property type="entry name" value="Divalent-metal-dependent TIM barrel enzymes"/>
    <property type="match status" value="1"/>
</dbReference>
<accession>A0A1B2AB15</accession>
<dbReference type="InterPro" id="IPR013022">
    <property type="entry name" value="Xyl_isomerase-like_TIM-brl"/>
</dbReference>
<sequence>MTDGSPQIARRDLMRGASAAMVTLAYAGKAHAIAPSAPPFATRFAPALNAFRELGGPDIPGRLQWMKAHGFRAIEDNPCRRRPVAEQELIGQTLADLGMEMGVFVAGRWAGEHRGEGPDVPPLTGGGEDAMKAFVTGIRESLPVAARTGAKRMTVFPGVKSPQLSHDRQMANVIEGMKRAADVCAAADVTMVLEPLNTRVAYSLSFMTSPDEAYAICKAVGSPACKILFDFWHVQIEHGHLLATLDSVWDEVGYVQYGDNPGRKEPGTGEINYATITRHLWSKGYRGIIGMEHGQSIPGAEGERAVIAAYAALDDEARK</sequence>
<dbReference type="EC" id="5.3.1.22" evidence="3"/>
<evidence type="ECO:0000313" key="3">
    <source>
        <dbReference type="EMBL" id="ANY19336.1"/>
    </source>
</evidence>
<reference evidence="3 4" key="1">
    <citation type="submission" date="2016-07" db="EMBL/GenBank/DDBJ databases">
        <title>Complete genome sequence of Altererythrobacter dongtanensis KCTC 22672, a type strain with esterase isolated from tidal flat.</title>
        <authorList>
            <person name="Cheng H."/>
            <person name="Wu Y.-H."/>
            <person name="Zhou P."/>
            <person name="Huo Y.-Y."/>
            <person name="Wang C.-S."/>
            <person name="Xu X.-W."/>
        </authorList>
    </citation>
    <scope>NUCLEOTIDE SEQUENCE [LARGE SCALE GENOMIC DNA]</scope>
    <source>
        <strain evidence="3 4">KCTC 22672</strain>
    </source>
</reference>
<keyword evidence="1 3" id="KW-0413">Isomerase</keyword>
<dbReference type="OrthoDB" id="9786584at2"/>
<evidence type="ECO:0000256" key="1">
    <source>
        <dbReference type="ARBA" id="ARBA00023235"/>
    </source>
</evidence>
<gene>
    <name evidence="3" type="primary">hyi</name>
    <name evidence="3" type="ORF">A6F68_00810</name>
</gene>
<dbReference type="STRING" id="692370.A6F68_00810"/>
<dbReference type="InterPro" id="IPR036237">
    <property type="entry name" value="Xyl_isomerase-like_sf"/>
</dbReference>
<proteinExistence type="predicted"/>
<dbReference type="AlphaFoldDB" id="A0A1B2AB15"/>
<dbReference type="InterPro" id="IPR050417">
    <property type="entry name" value="Sugar_Epim/Isomerase"/>
</dbReference>
<dbReference type="EMBL" id="CP016591">
    <property type="protein sequence ID" value="ANY19336.1"/>
    <property type="molecule type" value="Genomic_DNA"/>
</dbReference>
<name>A0A1B2AB15_9SPHN</name>
<dbReference type="PANTHER" id="PTHR43489">
    <property type="entry name" value="ISOMERASE"/>
    <property type="match status" value="1"/>
</dbReference>
<dbReference type="GO" id="GO:0008903">
    <property type="term" value="F:hydroxypyruvate isomerase activity"/>
    <property type="evidence" value="ECO:0007669"/>
    <property type="project" value="UniProtKB-EC"/>
</dbReference>
<dbReference type="KEGG" id="ado:A6F68_00810"/>
<evidence type="ECO:0000313" key="4">
    <source>
        <dbReference type="Proteomes" id="UP000092932"/>
    </source>
</evidence>
<feature type="domain" description="Xylose isomerase-like TIM barrel" evidence="2">
    <location>
        <begin position="63"/>
        <end position="296"/>
    </location>
</feature>
<dbReference type="SUPFAM" id="SSF51658">
    <property type="entry name" value="Xylose isomerase-like"/>
    <property type="match status" value="1"/>
</dbReference>
<dbReference type="Proteomes" id="UP000092932">
    <property type="component" value="Chromosome"/>
</dbReference>
<protein>
    <submittedName>
        <fullName evidence="3">Hydroxypyruvate isomerase</fullName>
        <ecNumber evidence="3">5.3.1.22</ecNumber>
    </submittedName>
</protein>
<keyword evidence="3" id="KW-0670">Pyruvate</keyword>